<dbReference type="RefSeq" id="WP_264140465.1">
    <property type="nucleotide sequence ID" value="NZ_JAOYOD010000004.1"/>
</dbReference>
<keyword evidence="2" id="KW-1185">Reference proteome</keyword>
<dbReference type="SUPFAM" id="SSF52540">
    <property type="entry name" value="P-loop containing nucleoside triphosphate hydrolases"/>
    <property type="match status" value="1"/>
</dbReference>
<protein>
    <submittedName>
        <fullName evidence="1">Uncharacterized protein</fullName>
    </submittedName>
</protein>
<reference evidence="1 2" key="1">
    <citation type="submission" date="2022-10" db="EMBL/GenBank/DDBJ databases">
        <title>Comparative genomics and taxonomic characterization of three novel marine species of genus Reichenbachiella exhibiting antioxidant and polysaccharide degradation activities.</title>
        <authorList>
            <person name="Muhammad N."/>
            <person name="Lee Y.-J."/>
            <person name="Ko J."/>
            <person name="Kim S.-G."/>
        </authorList>
    </citation>
    <scope>NUCLEOTIDE SEQUENCE [LARGE SCALE GENOMIC DNA]</scope>
    <source>
        <strain evidence="1 2">ABR2-5</strain>
    </source>
</reference>
<proteinExistence type="predicted"/>
<evidence type="ECO:0000313" key="1">
    <source>
        <dbReference type="EMBL" id="MCV9389483.1"/>
    </source>
</evidence>
<accession>A0ABT3D0Z0</accession>
<sequence length="123" mass="13765">MYLVKSGDAYSLNGILTFEEIIEEQVKPLLELQGRNINLLGVLINQTKNTNVSQHIEDQLVDYFKEKVFDTKVRINSAIQEAVVLKISVIEHAPKSNGALDFTTLAHEVVKRTKGKKATIQTA</sequence>
<dbReference type="EMBL" id="JAOYOD010000004">
    <property type="protein sequence ID" value="MCV9389483.1"/>
    <property type="molecule type" value="Genomic_DNA"/>
</dbReference>
<dbReference type="Proteomes" id="UP001300692">
    <property type="component" value="Unassembled WGS sequence"/>
</dbReference>
<dbReference type="Gene3D" id="3.40.50.300">
    <property type="entry name" value="P-loop containing nucleotide triphosphate hydrolases"/>
    <property type="match status" value="1"/>
</dbReference>
<comment type="caution">
    <text evidence="1">The sequence shown here is derived from an EMBL/GenBank/DDBJ whole genome shotgun (WGS) entry which is preliminary data.</text>
</comment>
<evidence type="ECO:0000313" key="2">
    <source>
        <dbReference type="Proteomes" id="UP001300692"/>
    </source>
</evidence>
<organism evidence="1 2">
    <name type="scientific">Reichenbachiella ulvae</name>
    <dbReference type="NCBI Taxonomy" id="2980104"/>
    <lineage>
        <taxon>Bacteria</taxon>
        <taxon>Pseudomonadati</taxon>
        <taxon>Bacteroidota</taxon>
        <taxon>Cytophagia</taxon>
        <taxon>Cytophagales</taxon>
        <taxon>Reichenbachiellaceae</taxon>
        <taxon>Reichenbachiella</taxon>
    </lineage>
</organism>
<gene>
    <name evidence="1" type="ORF">N7U62_22680</name>
</gene>
<name>A0ABT3D0Z0_9BACT</name>
<dbReference type="InterPro" id="IPR027417">
    <property type="entry name" value="P-loop_NTPase"/>
</dbReference>